<evidence type="ECO:0000256" key="2">
    <source>
        <dbReference type="ARBA" id="ARBA00022670"/>
    </source>
</evidence>
<dbReference type="AlphaFoldDB" id="A0A6P8NJX3"/>
<keyword evidence="3" id="KW-0064">Aspartyl protease</keyword>
<evidence type="ECO:0000313" key="11">
    <source>
        <dbReference type="RefSeq" id="XP_033776306.1"/>
    </source>
</evidence>
<dbReference type="KEGG" id="gsh:117348365"/>
<sequence length="310" mass="33406">MDIEYFGTISTGTPLQYYNVHFDTGSSNHWDPSVYSSNPAFSNHSSFNPPQSSAFQSANTSVVVTYGTGSMTGVLGNDNVQVGGIEDTNQIFGLSETELGSFLYYSPFSRILGLAYPTIAIPVFDSTWNQGLVPQDLFSVYLNSNDQIGSVVIFGGAGALYYHGNLNWVPLSDEGYWQITMDSFLMNGQVIACSCQAIVDIGTSLLAGPSTYIATIQYTGASENSNGQFVINCGAFSNLPEIIFTINGVQHPLPANDYVSQNQDGHTSGFQPINLPAASGEFCIQGNVFIRQNFAVFGRRNNQVHTAPAA</sequence>
<keyword evidence="9" id="KW-1185">Reference proteome</keyword>
<feature type="domain" description="Peptidase A1" evidence="8">
    <location>
        <begin position="5"/>
        <end position="307"/>
    </location>
</feature>
<evidence type="ECO:0000313" key="10">
    <source>
        <dbReference type="RefSeq" id="XP_033776305.1"/>
    </source>
</evidence>
<keyword evidence="5" id="KW-0378">Hydrolase</keyword>
<name>A0A6P8NJX3_GEOSA</name>
<gene>
    <name evidence="10 11 12" type="primary">LOC117348365</name>
</gene>
<protein>
    <submittedName>
        <fullName evidence="10 11">Pepsin A-like isoform X1</fullName>
    </submittedName>
</protein>
<dbReference type="RefSeq" id="XP_033776306.1">
    <property type="nucleotide sequence ID" value="XM_033920415.1"/>
</dbReference>
<organism evidence="9 12">
    <name type="scientific">Geotrypetes seraphini</name>
    <name type="common">Gaboon caecilian</name>
    <name type="synonym">Caecilia seraphini</name>
    <dbReference type="NCBI Taxonomy" id="260995"/>
    <lineage>
        <taxon>Eukaryota</taxon>
        <taxon>Metazoa</taxon>
        <taxon>Chordata</taxon>
        <taxon>Craniata</taxon>
        <taxon>Vertebrata</taxon>
        <taxon>Euteleostomi</taxon>
        <taxon>Amphibia</taxon>
        <taxon>Gymnophiona</taxon>
        <taxon>Geotrypetes</taxon>
    </lineage>
</organism>
<evidence type="ECO:0000256" key="6">
    <source>
        <dbReference type="ARBA" id="ARBA00023157"/>
    </source>
</evidence>
<evidence type="ECO:0000256" key="5">
    <source>
        <dbReference type="ARBA" id="ARBA00022801"/>
    </source>
</evidence>
<evidence type="ECO:0000259" key="8">
    <source>
        <dbReference type="PROSITE" id="PS51767"/>
    </source>
</evidence>
<keyword evidence="2" id="KW-0645">Protease</keyword>
<dbReference type="RefSeq" id="XP_033776307.1">
    <property type="nucleotide sequence ID" value="XM_033920416.1"/>
</dbReference>
<keyword evidence="4" id="KW-0222">Digestion</keyword>
<dbReference type="InterPro" id="IPR021109">
    <property type="entry name" value="Peptidase_aspartic_dom_sf"/>
</dbReference>
<evidence type="ECO:0000256" key="1">
    <source>
        <dbReference type="ARBA" id="ARBA00007447"/>
    </source>
</evidence>
<dbReference type="Pfam" id="PF00026">
    <property type="entry name" value="Asp"/>
    <property type="match status" value="1"/>
</dbReference>
<dbReference type="PRINTS" id="PR00792">
    <property type="entry name" value="PEPSIN"/>
</dbReference>
<dbReference type="PROSITE" id="PS51767">
    <property type="entry name" value="PEPTIDASE_A1"/>
    <property type="match status" value="1"/>
</dbReference>
<dbReference type="Proteomes" id="UP000515159">
    <property type="component" value="Chromosome 14"/>
</dbReference>
<reference evidence="10 11" key="1">
    <citation type="submission" date="2025-04" db="UniProtKB">
        <authorList>
            <consortium name="RefSeq"/>
        </authorList>
    </citation>
    <scope>IDENTIFICATION</scope>
</reference>
<proteinExistence type="inferred from homology"/>
<keyword evidence="6" id="KW-1015">Disulfide bond</keyword>
<dbReference type="InterPro" id="IPR001461">
    <property type="entry name" value="Aspartic_peptidase_A1"/>
</dbReference>
<accession>A0A6P8NJX3</accession>
<dbReference type="Gene3D" id="2.40.70.10">
    <property type="entry name" value="Acid Proteases"/>
    <property type="match status" value="2"/>
</dbReference>
<evidence type="ECO:0000313" key="12">
    <source>
        <dbReference type="RefSeq" id="XP_033776307.1"/>
    </source>
</evidence>
<dbReference type="GO" id="GO:0006508">
    <property type="term" value="P:proteolysis"/>
    <property type="evidence" value="ECO:0007669"/>
    <property type="project" value="UniProtKB-KW"/>
</dbReference>
<dbReference type="GO" id="GO:0007586">
    <property type="term" value="P:digestion"/>
    <property type="evidence" value="ECO:0007669"/>
    <property type="project" value="UniProtKB-KW"/>
</dbReference>
<comment type="similarity">
    <text evidence="1">Belongs to the peptidase A1 family.</text>
</comment>
<dbReference type="GO" id="GO:0004190">
    <property type="term" value="F:aspartic-type endopeptidase activity"/>
    <property type="evidence" value="ECO:0007669"/>
    <property type="project" value="UniProtKB-KW"/>
</dbReference>
<feature type="active site" evidence="7">
    <location>
        <position position="200"/>
    </location>
</feature>
<feature type="active site" evidence="7">
    <location>
        <position position="23"/>
    </location>
</feature>
<evidence type="ECO:0000256" key="7">
    <source>
        <dbReference type="PIRSR" id="PIRSR601461-1"/>
    </source>
</evidence>
<dbReference type="FunFam" id="2.40.70.10:FF:000004">
    <property type="entry name" value="Pepsin A"/>
    <property type="match status" value="1"/>
</dbReference>
<dbReference type="SUPFAM" id="SSF50630">
    <property type="entry name" value="Acid proteases"/>
    <property type="match status" value="1"/>
</dbReference>
<dbReference type="PANTHER" id="PTHR47966">
    <property type="entry name" value="BETA-SITE APP-CLEAVING ENZYME, ISOFORM A-RELATED"/>
    <property type="match status" value="1"/>
</dbReference>
<evidence type="ECO:0000256" key="3">
    <source>
        <dbReference type="ARBA" id="ARBA00022750"/>
    </source>
</evidence>
<dbReference type="OrthoDB" id="771136at2759"/>
<dbReference type="PANTHER" id="PTHR47966:SF22">
    <property type="entry name" value="PEPSIN A-3-RELATED"/>
    <property type="match status" value="1"/>
</dbReference>
<evidence type="ECO:0000313" key="9">
    <source>
        <dbReference type="Proteomes" id="UP000515159"/>
    </source>
</evidence>
<evidence type="ECO:0000256" key="4">
    <source>
        <dbReference type="ARBA" id="ARBA00022757"/>
    </source>
</evidence>
<dbReference type="InterPro" id="IPR033121">
    <property type="entry name" value="PEPTIDASE_A1"/>
</dbReference>
<dbReference type="RefSeq" id="XP_033776305.1">
    <property type="nucleotide sequence ID" value="XM_033920414.1"/>
</dbReference>
<dbReference type="GeneID" id="117348365"/>